<dbReference type="Pfam" id="PF07714">
    <property type="entry name" value="PK_Tyr_Ser-Thr"/>
    <property type="match status" value="1"/>
</dbReference>
<feature type="transmembrane region" description="Helical" evidence="7">
    <location>
        <begin position="588"/>
        <end position="610"/>
    </location>
</feature>
<protein>
    <submittedName>
        <fullName evidence="10">(wild Malaysian banana) hypothetical protein</fullName>
    </submittedName>
</protein>
<dbReference type="FunCoup" id="A0A804KF12">
    <property type="interactions" value="3152"/>
</dbReference>
<comment type="subcellular location">
    <subcellularLocation>
        <location evidence="1">Membrane</location>
    </subcellularLocation>
</comment>
<keyword evidence="3 7" id="KW-0812">Transmembrane</keyword>
<dbReference type="AlphaFoldDB" id="A0A804KF12"/>
<accession>A0A804KF12</accession>
<dbReference type="PROSITE" id="PS51450">
    <property type="entry name" value="LRR"/>
    <property type="match status" value="1"/>
</dbReference>
<dbReference type="GO" id="GO:0005524">
    <property type="term" value="F:ATP binding"/>
    <property type="evidence" value="ECO:0007669"/>
    <property type="project" value="InterPro"/>
</dbReference>
<feature type="signal peptide" evidence="8">
    <location>
        <begin position="1"/>
        <end position="23"/>
    </location>
</feature>
<dbReference type="Pfam" id="PF13855">
    <property type="entry name" value="LRR_8"/>
    <property type="match status" value="1"/>
</dbReference>
<dbReference type="FunFam" id="3.80.10.10:FF:000155">
    <property type="entry name" value="Putative inactive leucine-rich repeat receptor-like protein kinase"/>
    <property type="match status" value="1"/>
</dbReference>
<evidence type="ECO:0000256" key="3">
    <source>
        <dbReference type="ARBA" id="ARBA00022692"/>
    </source>
</evidence>
<dbReference type="FunFam" id="3.80.10.10:FF:000380">
    <property type="entry name" value="Putative inactive leucine-rich repeat receptor-like protein kinase"/>
    <property type="match status" value="1"/>
</dbReference>
<dbReference type="Gene3D" id="1.10.510.10">
    <property type="entry name" value="Transferase(Phosphotransferase) domain 1"/>
    <property type="match status" value="1"/>
</dbReference>
<dbReference type="InterPro" id="IPR001245">
    <property type="entry name" value="Ser-Thr/Tyr_kinase_cat_dom"/>
</dbReference>
<dbReference type="FunFam" id="1.10.510.10:FF:000657">
    <property type="entry name" value="Putative inactive leucine-rich repeat receptor-like protein kinase"/>
    <property type="match status" value="1"/>
</dbReference>
<proteinExistence type="predicted"/>
<dbReference type="FunFam" id="3.30.200.20:FF:000479">
    <property type="entry name" value="Putative inactive leucine-rich repeat receptor-like protein kinase"/>
    <property type="match status" value="1"/>
</dbReference>
<dbReference type="InterPro" id="IPR003591">
    <property type="entry name" value="Leu-rich_rpt_typical-subtyp"/>
</dbReference>
<feature type="chain" id="PRO_5033922521" evidence="8">
    <location>
        <begin position="24"/>
        <end position="774"/>
    </location>
</feature>
<reference evidence="10" key="1">
    <citation type="submission" date="2021-03" db="EMBL/GenBank/DDBJ databases">
        <authorList>
            <consortium name="Genoscope - CEA"/>
            <person name="William W."/>
        </authorList>
    </citation>
    <scope>NUCLEOTIDE SEQUENCE</scope>
    <source>
        <strain evidence="10">Doubled-haploid Pahang</strain>
    </source>
</reference>
<sequence>MACTFILPTIILSCLFLVPLTEQKKSTHTQLLLQLRKQLEYPIQLGAWNNTNDLCYAPSSPSQSITCDGSSVTELKIVGDKLAKPGRYDGYSVTGKTLSPGFSVDSFVTTLTRLTSLKVVILVSLGIWGPLPDKIHRLYSLEVLDLSSNFFYGSIPPKISAMKKLHTFSLDGNYFNDTVPDWFASLDNLMILSLRRNGLKGLLPGSISRVSTLTELALSGNSISGKIPDLSSLNNLETLDLGDNRLDSELPIMPKGLVTILLSKNLLSGEIPQQFGELDRLQHLDLSFNLLEGSPLAALFSLPNISYLNLASNMLSGSLPSSLTCSGELGFIDISSNKLTGELPSCLSSNSDRRVVKFNLNCLSLNTQHQRGANSCQLNNMNGKESKRKNTWLKVSIIGGIVLVMLLLLLVLFVSCKRNCHRAIAEKQQLPKSVPSATGFSSELLTNARYVSQAMKLGTQVLPTYRTFSLEELKEATNNFEGSAFIGEGSTGKLYKGRLDNGTFIAIRCLSLFKRHSIRNLKFRLDLLSKLRHPHLVCLLGHCIDTTQDDSSINRVFLIYEYVANGNLQSHLSAERSMERALKWPDRLVVLIGIAKAVHFLHSGIIPGLYNNQLKTKNILLDEHFIAKVSDYGLSIIMEEIYKHEARAEGQKPIQSKSPELEMANLEDDVYSLGFILLEALMGPSVSEQGSEHCLKELAMLVTRQTEQTRILDPVVLASASQDSLSIVISITSKCLYEESSRPSVEDVLWNLQYAEQVQATADGDRKSDIVSQA</sequence>
<dbReference type="SMART" id="SM00369">
    <property type="entry name" value="LRR_TYP"/>
    <property type="match status" value="5"/>
</dbReference>
<dbReference type="OMA" id="YCKQANS"/>
<dbReference type="GO" id="GO:0004672">
    <property type="term" value="F:protein kinase activity"/>
    <property type="evidence" value="ECO:0000318"/>
    <property type="project" value="GO_Central"/>
</dbReference>
<keyword evidence="5 7" id="KW-1133">Transmembrane helix</keyword>
<keyword evidence="6 7" id="KW-0472">Membrane</keyword>
<dbReference type="EMBL" id="HG996474">
    <property type="protein sequence ID" value="CAG1833964.1"/>
    <property type="molecule type" value="Genomic_DNA"/>
</dbReference>
<dbReference type="GO" id="GO:0016020">
    <property type="term" value="C:membrane"/>
    <property type="evidence" value="ECO:0007669"/>
    <property type="project" value="UniProtKB-SubCell"/>
</dbReference>
<evidence type="ECO:0000313" key="10">
    <source>
        <dbReference type="EMBL" id="CAG1833964.1"/>
    </source>
</evidence>
<evidence type="ECO:0000256" key="5">
    <source>
        <dbReference type="ARBA" id="ARBA00022989"/>
    </source>
</evidence>
<dbReference type="InterPro" id="IPR051824">
    <property type="entry name" value="LRR_Rcpt-Like_S/T_Kinase"/>
</dbReference>
<evidence type="ECO:0000256" key="6">
    <source>
        <dbReference type="ARBA" id="ARBA00023136"/>
    </source>
</evidence>
<evidence type="ECO:0000313" key="12">
    <source>
        <dbReference type="Proteomes" id="UP000012960"/>
    </source>
</evidence>
<dbReference type="Proteomes" id="UP000012960">
    <property type="component" value="Unplaced"/>
</dbReference>
<name>A0A804KF12_MUSAM</name>
<reference evidence="11" key="2">
    <citation type="submission" date="2021-05" db="UniProtKB">
        <authorList>
            <consortium name="EnsemblPlants"/>
        </authorList>
    </citation>
    <scope>IDENTIFICATION</scope>
    <source>
        <strain evidence="11">subsp. malaccensis</strain>
    </source>
</reference>
<keyword evidence="4" id="KW-0677">Repeat</keyword>
<dbReference type="PANTHER" id="PTHR48006:SF80">
    <property type="entry name" value="PROTEIN KINASE DOMAIN-CONTAINING PROTEIN"/>
    <property type="match status" value="1"/>
</dbReference>
<dbReference type="InterPro" id="IPR001611">
    <property type="entry name" value="Leu-rich_rpt"/>
</dbReference>
<evidence type="ECO:0000256" key="2">
    <source>
        <dbReference type="ARBA" id="ARBA00022614"/>
    </source>
</evidence>
<evidence type="ECO:0000256" key="1">
    <source>
        <dbReference type="ARBA" id="ARBA00004370"/>
    </source>
</evidence>
<keyword evidence="2" id="KW-0433">Leucine-rich repeat</keyword>
<evidence type="ECO:0000256" key="7">
    <source>
        <dbReference type="SAM" id="Phobius"/>
    </source>
</evidence>
<feature type="domain" description="Protein kinase" evidence="9">
    <location>
        <begin position="480"/>
        <end position="755"/>
    </location>
</feature>
<dbReference type="InterPro" id="IPR011009">
    <property type="entry name" value="Kinase-like_dom_sf"/>
</dbReference>
<gene>
    <name evidence="10" type="ORF">GSMUA_220690.1</name>
</gene>
<dbReference type="InterPro" id="IPR032675">
    <property type="entry name" value="LRR_dom_sf"/>
</dbReference>
<dbReference type="EnsemblPlants" id="Ma09_t02180.1">
    <property type="protein sequence ID" value="Ma09_p02180.1"/>
    <property type="gene ID" value="Ma09_g02180"/>
</dbReference>
<dbReference type="PROSITE" id="PS50011">
    <property type="entry name" value="PROTEIN_KINASE_DOM"/>
    <property type="match status" value="1"/>
</dbReference>
<dbReference type="Gene3D" id="3.80.10.10">
    <property type="entry name" value="Ribonuclease Inhibitor"/>
    <property type="match status" value="2"/>
</dbReference>
<evidence type="ECO:0000259" key="9">
    <source>
        <dbReference type="PROSITE" id="PS50011"/>
    </source>
</evidence>
<dbReference type="SUPFAM" id="SSF52058">
    <property type="entry name" value="L domain-like"/>
    <property type="match status" value="1"/>
</dbReference>
<dbReference type="Gramene" id="Ma09_t02180.1">
    <property type="protein sequence ID" value="Ma09_p02180.1"/>
    <property type="gene ID" value="Ma09_g02180"/>
</dbReference>
<dbReference type="InParanoid" id="A0A804KF12"/>
<evidence type="ECO:0000256" key="4">
    <source>
        <dbReference type="ARBA" id="ARBA00022737"/>
    </source>
</evidence>
<keyword evidence="8" id="KW-0732">Signal</keyword>
<feature type="transmembrane region" description="Helical" evidence="7">
    <location>
        <begin position="392"/>
        <end position="414"/>
    </location>
</feature>
<dbReference type="InterPro" id="IPR000719">
    <property type="entry name" value="Prot_kinase_dom"/>
</dbReference>
<dbReference type="Gene3D" id="3.30.200.20">
    <property type="entry name" value="Phosphorylase Kinase, domain 1"/>
    <property type="match status" value="1"/>
</dbReference>
<dbReference type="PANTHER" id="PTHR48006">
    <property type="entry name" value="LEUCINE-RICH REPEAT-CONTAINING PROTEIN DDB_G0281931-RELATED"/>
    <property type="match status" value="1"/>
</dbReference>
<dbReference type="Pfam" id="PF00560">
    <property type="entry name" value="LRR_1"/>
    <property type="match status" value="4"/>
</dbReference>
<evidence type="ECO:0000313" key="11">
    <source>
        <dbReference type="EnsemblPlants" id="Ma09_p02180.1"/>
    </source>
</evidence>
<evidence type="ECO:0000256" key="8">
    <source>
        <dbReference type="SAM" id="SignalP"/>
    </source>
</evidence>
<organism evidence="11 12">
    <name type="scientific">Musa acuminata subsp. malaccensis</name>
    <name type="common">Wild banana</name>
    <name type="synonym">Musa malaccensis</name>
    <dbReference type="NCBI Taxonomy" id="214687"/>
    <lineage>
        <taxon>Eukaryota</taxon>
        <taxon>Viridiplantae</taxon>
        <taxon>Streptophyta</taxon>
        <taxon>Embryophyta</taxon>
        <taxon>Tracheophyta</taxon>
        <taxon>Spermatophyta</taxon>
        <taxon>Magnoliopsida</taxon>
        <taxon>Liliopsida</taxon>
        <taxon>Zingiberales</taxon>
        <taxon>Musaceae</taxon>
        <taxon>Musa</taxon>
    </lineage>
</organism>
<keyword evidence="12" id="KW-1185">Reference proteome</keyword>
<dbReference type="SUPFAM" id="SSF56112">
    <property type="entry name" value="Protein kinase-like (PK-like)"/>
    <property type="match status" value="1"/>
</dbReference>